<dbReference type="AlphaFoldDB" id="W7TNJ4"/>
<dbReference type="GO" id="GO:0004185">
    <property type="term" value="F:serine-type carboxypeptidase activity"/>
    <property type="evidence" value="ECO:0007669"/>
    <property type="project" value="UniProtKB-UniRule"/>
</dbReference>
<dbReference type="EC" id="3.4.16.-" evidence="2"/>
<name>W7TNJ4_9STRA</name>
<feature type="region of interest" description="Disordered" evidence="3">
    <location>
        <begin position="457"/>
        <end position="524"/>
    </location>
</feature>
<keyword evidence="2 4" id="KW-0121">Carboxypeptidase</keyword>
<keyword evidence="5" id="KW-1185">Reference proteome</keyword>
<protein>
    <recommendedName>
        <fullName evidence="2">Carboxypeptidase</fullName>
        <ecNumber evidence="2">3.4.16.-</ecNumber>
    </recommendedName>
</protein>
<evidence type="ECO:0000313" key="4">
    <source>
        <dbReference type="EMBL" id="EWM28705.1"/>
    </source>
</evidence>
<keyword evidence="2" id="KW-0378">Hydrolase</keyword>
<gene>
    <name evidence="4" type="ORF">Naga_100002g126</name>
</gene>
<dbReference type="EMBL" id="AZIL01000274">
    <property type="protein sequence ID" value="EWM28705.1"/>
    <property type="molecule type" value="Genomic_DNA"/>
</dbReference>
<dbReference type="PANTHER" id="PTHR11802:SF201">
    <property type="entry name" value="CARBOXYPEPTIDASE"/>
    <property type="match status" value="1"/>
</dbReference>
<dbReference type="PANTHER" id="PTHR11802">
    <property type="entry name" value="SERINE PROTEASE FAMILY S10 SERINE CARBOXYPEPTIDASE"/>
    <property type="match status" value="1"/>
</dbReference>
<evidence type="ECO:0000256" key="1">
    <source>
        <dbReference type="ARBA" id="ARBA00009431"/>
    </source>
</evidence>
<dbReference type="InterPro" id="IPR018202">
    <property type="entry name" value="Ser_caboxypep_ser_AS"/>
</dbReference>
<reference evidence="4 5" key="1">
    <citation type="journal article" date="2014" name="Mol. Plant">
        <title>Chromosome Scale Genome Assembly and Transcriptome Profiling of Nannochloropsis gaditana in Nitrogen Depletion.</title>
        <authorList>
            <person name="Corteggiani Carpinelli E."/>
            <person name="Telatin A."/>
            <person name="Vitulo N."/>
            <person name="Forcato C."/>
            <person name="D'Angelo M."/>
            <person name="Schiavon R."/>
            <person name="Vezzi A."/>
            <person name="Giacometti G.M."/>
            <person name="Morosinotto T."/>
            <person name="Valle G."/>
        </authorList>
    </citation>
    <scope>NUCLEOTIDE SEQUENCE [LARGE SCALE GENOMIC DNA]</scope>
    <source>
        <strain evidence="4 5">B-31</strain>
    </source>
</reference>
<dbReference type="OrthoDB" id="443318at2759"/>
<dbReference type="InterPro" id="IPR029058">
    <property type="entry name" value="AB_hydrolase_fold"/>
</dbReference>
<comment type="similarity">
    <text evidence="1 2">Belongs to the peptidase S10 family.</text>
</comment>
<evidence type="ECO:0000256" key="2">
    <source>
        <dbReference type="RuleBase" id="RU361156"/>
    </source>
</evidence>
<dbReference type="Proteomes" id="UP000019335">
    <property type="component" value="Chromosome 4"/>
</dbReference>
<dbReference type="InterPro" id="IPR001563">
    <property type="entry name" value="Peptidase_S10"/>
</dbReference>
<organism evidence="4 5">
    <name type="scientific">Nannochloropsis gaditana</name>
    <dbReference type="NCBI Taxonomy" id="72520"/>
    <lineage>
        <taxon>Eukaryota</taxon>
        <taxon>Sar</taxon>
        <taxon>Stramenopiles</taxon>
        <taxon>Ochrophyta</taxon>
        <taxon>Eustigmatophyceae</taxon>
        <taxon>Eustigmatales</taxon>
        <taxon>Monodopsidaceae</taxon>
        <taxon>Nannochloropsis</taxon>
    </lineage>
</organism>
<dbReference type="Pfam" id="PF00450">
    <property type="entry name" value="Peptidase_S10"/>
    <property type="match status" value="2"/>
</dbReference>
<dbReference type="Gene3D" id="3.40.50.1820">
    <property type="entry name" value="alpha/beta hydrolase"/>
    <property type="match status" value="2"/>
</dbReference>
<sequence>MHIADSREMGWRLPGRRRCCWGTQRKDSSMILLGLRFLLFCSAWGNTHLRTAGPLDKDLQAALPPATDLLSMPTGLTKGEKCAKAIEKVLLPIGMNATSVPPRPDEDESLPRASPLPIETIYTKEALQDEIISPLPGYKDDTDFRQFSGYLPITSSKNIFYWYVEAVDTPESAPLVFWTNGGPGCSGLFGFLAEHGPFRPLEDGQTLVRNPYSWNRVANMLYVEQPVTVGFSYSSEQVDKAAFGDDQSALDNFRVIQSFLSRYPHLRSHELYLSGESYGGHYLPSLARFILDKNAAPDPTSPPLNLQGFLVGNPSTDPVFQLLGQVETLEARGLLPPALSRRWADECAATPTVVHLGSMSCMQLQREILEAVEALDLYSISTAPCRLVLDAEGLALGERVRNATAAVASAGASQAVKEFVRGPQARREGKGTVGSCLGDPKLWTELVRAKGALSAAAGAGEREPAGGGPVDEAAPAGPADEKVSLRAAPSPARERGSGAPQDRRLRPLSPSLSAKNAEEPAVGPGLPTAAPLAYDSCQAVYGARYLNRADVKAALHASEDVAWEDCSFLVLANFRRSDWSTLLEPTFKSLVGGEKGEGERTGLRVLLYSGDDDTVCSSRGTELWLESLAWGAERAWAPWFVRGAAAGGREGGREALPAGMMTKYKNGLVFATLEGAGHAVPSFKPREAFFLFSEYLYDRL</sequence>
<dbReference type="PROSITE" id="PS00131">
    <property type="entry name" value="CARBOXYPEPT_SER_SER"/>
    <property type="match status" value="1"/>
</dbReference>
<dbReference type="GO" id="GO:0006508">
    <property type="term" value="P:proteolysis"/>
    <property type="evidence" value="ECO:0007669"/>
    <property type="project" value="UniProtKB-KW"/>
</dbReference>
<dbReference type="SUPFAM" id="SSF53474">
    <property type="entry name" value="alpha/beta-Hydrolases"/>
    <property type="match status" value="1"/>
</dbReference>
<keyword evidence="2" id="KW-0645">Protease</keyword>
<accession>W7TNJ4</accession>
<dbReference type="PRINTS" id="PR00724">
    <property type="entry name" value="CRBOXYPTASEC"/>
</dbReference>
<evidence type="ECO:0000256" key="3">
    <source>
        <dbReference type="SAM" id="MobiDB-lite"/>
    </source>
</evidence>
<proteinExistence type="inferred from homology"/>
<comment type="caution">
    <text evidence="4">The sequence shown here is derived from an EMBL/GenBank/DDBJ whole genome shotgun (WGS) entry which is preliminary data.</text>
</comment>
<feature type="compositionally biased region" description="Basic and acidic residues" evidence="3">
    <location>
        <begin position="492"/>
        <end position="505"/>
    </location>
</feature>
<evidence type="ECO:0000313" key="5">
    <source>
        <dbReference type="Proteomes" id="UP000019335"/>
    </source>
</evidence>